<proteinExistence type="predicted"/>
<dbReference type="RefSeq" id="WP_169261991.1">
    <property type="nucleotide sequence ID" value="NZ_WTVQ01000042.1"/>
</dbReference>
<gene>
    <name evidence="1" type="ORF">GPA25_19065</name>
</gene>
<dbReference type="EMBL" id="WTVQ01000042">
    <property type="protein sequence ID" value="NMG76859.1"/>
    <property type="molecule type" value="Genomic_DNA"/>
</dbReference>
<accession>A0ABX1QI07</accession>
<dbReference type="Proteomes" id="UP000648984">
    <property type="component" value="Unassembled WGS sequence"/>
</dbReference>
<keyword evidence="2" id="KW-1185">Reference proteome</keyword>
<evidence type="ECO:0000313" key="1">
    <source>
        <dbReference type="EMBL" id="NMG76859.1"/>
    </source>
</evidence>
<organism evidence="1 2">
    <name type="scientific">Aromatoleum diolicum</name>
    <dbReference type="NCBI Taxonomy" id="75796"/>
    <lineage>
        <taxon>Bacteria</taxon>
        <taxon>Pseudomonadati</taxon>
        <taxon>Pseudomonadota</taxon>
        <taxon>Betaproteobacteria</taxon>
        <taxon>Rhodocyclales</taxon>
        <taxon>Rhodocyclaceae</taxon>
        <taxon>Aromatoleum</taxon>
    </lineage>
</organism>
<comment type="caution">
    <text evidence="1">The sequence shown here is derived from an EMBL/GenBank/DDBJ whole genome shotgun (WGS) entry which is preliminary data.</text>
</comment>
<sequence length="176" mass="19206">MDSRSLDAGALTLAAQLDRLVAQSLGARRHRLVFVERLPDAAFALWARAKAAREPDEVAYLDLLADGPSFVTGRIVGLDVSGDDLDEALNVVLTGRSVVLVSGLDRSRARLGERLFRWLDWSATHLPLTVANTREANAYLAHLRHHNVAVVQILDRRLSADAAALAGRAIQSRQDP</sequence>
<protein>
    <submittedName>
        <fullName evidence="1">Uncharacterized protein</fullName>
    </submittedName>
</protein>
<evidence type="ECO:0000313" key="2">
    <source>
        <dbReference type="Proteomes" id="UP000648984"/>
    </source>
</evidence>
<reference evidence="1 2" key="1">
    <citation type="submission" date="2019-12" db="EMBL/GenBank/DDBJ databases">
        <title>Comparative genomics gives insights into the taxonomy of the Azoarcus-Aromatoleum group and reveals separate origins of nif in the plant-associated Azoarcus and non-plant-associated Aromatoleum sub-groups.</title>
        <authorList>
            <person name="Lafos M."/>
            <person name="Maluk M."/>
            <person name="Batista M."/>
            <person name="Junghare M."/>
            <person name="Carmona M."/>
            <person name="Faoro H."/>
            <person name="Cruz L.M."/>
            <person name="Battistoni F."/>
            <person name="De Souza E."/>
            <person name="Pedrosa F."/>
            <person name="Chen W.-M."/>
            <person name="Poole P.S."/>
            <person name="Dixon R.A."/>
            <person name="James E.K."/>
        </authorList>
    </citation>
    <scope>NUCLEOTIDE SEQUENCE [LARGE SCALE GENOMIC DNA]</scope>
    <source>
        <strain evidence="1 2">22Lin</strain>
    </source>
</reference>
<name>A0ABX1QI07_9RHOO</name>